<evidence type="ECO:0000256" key="6">
    <source>
        <dbReference type="ARBA" id="ARBA00023212"/>
    </source>
</evidence>
<organism evidence="10 11">
    <name type="scientific">Trypanosoma rangeli</name>
    <dbReference type="NCBI Taxonomy" id="5698"/>
    <lineage>
        <taxon>Eukaryota</taxon>
        <taxon>Discoba</taxon>
        <taxon>Euglenozoa</taxon>
        <taxon>Kinetoplastea</taxon>
        <taxon>Metakinetoplastina</taxon>
        <taxon>Trypanosomatida</taxon>
        <taxon>Trypanosomatidae</taxon>
        <taxon>Trypanosoma</taxon>
        <taxon>Herpetosoma</taxon>
    </lineage>
</organism>
<keyword evidence="10" id="KW-0378">Hydrolase</keyword>
<keyword evidence="3" id="KW-0493">Microtubule</keyword>
<evidence type="ECO:0000256" key="7">
    <source>
        <dbReference type="ARBA" id="ARBA00023235"/>
    </source>
</evidence>
<keyword evidence="6" id="KW-0206">Cytoskeleton</keyword>
<dbReference type="GO" id="GO:0005874">
    <property type="term" value="C:microtubule"/>
    <property type="evidence" value="ECO:0007669"/>
    <property type="project" value="UniProtKB-KW"/>
</dbReference>
<dbReference type="GeneID" id="40329034"/>
<evidence type="ECO:0000256" key="5">
    <source>
        <dbReference type="ARBA" id="ARBA00022840"/>
    </source>
</evidence>
<gene>
    <name evidence="10" type="ORF">TraAM80_05101</name>
</gene>
<keyword evidence="5" id="KW-0067">ATP-binding</keyword>
<evidence type="ECO:0000256" key="4">
    <source>
        <dbReference type="ARBA" id="ARBA00022741"/>
    </source>
</evidence>
<feature type="region of interest" description="Disordered" evidence="8">
    <location>
        <begin position="149"/>
        <end position="170"/>
    </location>
</feature>
<feature type="compositionally biased region" description="Polar residues" evidence="8">
    <location>
        <begin position="159"/>
        <end position="168"/>
    </location>
</feature>
<keyword evidence="11" id="KW-1185">Reference proteome</keyword>
<dbReference type="PANTHER" id="PTHR23074">
    <property type="entry name" value="AAA DOMAIN-CONTAINING"/>
    <property type="match status" value="1"/>
</dbReference>
<dbReference type="EMBL" id="MKGL01000161">
    <property type="protein sequence ID" value="RNF04509.1"/>
    <property type="molecule type" value="Genomic_DNA"/>
</dbReference>
<dbReference type="AlphaFoldDB" id="A0A422NGE0"/>
<dbReference type="GO" id="GO:0005524">
    <property type="term" value="F:ATP binding"/>
    <property type="evidence" value="ECO:0007669"/>
    <property type="project" value="UniProtKB-KW"/>
</dbReference>
<keyword evidence="7" id="KW-0413">Isomerase</keyword>
<dbReference type="Pfam" id="PF00004">
    <property type="entry name" value="AAA"/>
    <property type="match status" value="1"/>
</dbReference>
<dbReference type="GO" id="GO:0016853">
    <property type="term" value="F:isomerase activity"/>
    <property type="evidence" value="ECO:0007669"/>
    <property type="project" value="UniProtKB-KW"/>
</dbReference>
<evidence type="ECO:0000259" key="9">
    <source>
        <dbReference type="Pfam" id="PF00004"/>
    </source>
</evidence>
<dbReference type="VEuPathDB" id="TriTrypDB:TRSC58_06285"/>
<protein>
    <submittedName>
        <fullName evidence="10">Katanin</fullName>
        <ecNumber evidence="10">3.6.4.3</ecNumber>
    </submittedName>
</protein>
<reference evidence="10 11" key="1">
    <citation type="journal article" date="2018" name="BMC Genomics">
        <title>Genomic comparison of Trypanosoma conorhini and Trypanosoma rangeli to Trypanosoma cruzi strains of high and low virulence.</title>
        <authorList>
            <person name="Bradwell K.R."/>
            <person name="Koparde V.N."/>
            <person name="Matveyev A.V."/>
            <person name="Serrano M.G."/>
            <person name="Alves J.M."/>
            <person name="Parikh H."/>
            <person name="Huang B."/>
            <person name="Lee V."/>
            <person name="Espinosa-Alvarez O."/>
            <person name="Ortiz P.A."/>
            <person name="Costa-Martins A.G."/>
            <person name="Teixeira M.M."/>
            <person name="Buck G.A."/>
        </authorList>
    </citation>
    <scope>NUCLEOTIDE SEQUENCE [LARGE SCALE GENOMIC DNA]</scope>
    <source>
        <strain evidence="10 11">AM80</strain>
    </source>
</reference>
<keyword evidence="2" id="KW-0963">Cytoplasm</keyword>
<dbReference type="Proteomes" id="UP000283634">
    <property type="component" value="Unassembled WGS sequence"/>
</dbReference>
<proteinExistence type="predicted"/>
<dbReference type="GO" id="GO:0005819">
    <property type="term" value="C:spindle"/>
    <property type="evidence" value="ECO:0007669"/>
    <property type="project" value="UniProtKB-SubCell"/>
</dbReference>
<evidence type="ECO:0000256" key="1">
    <source>
        <dbReference type="ARBA" id="ARBA00004186"/>
    </source>
</evidence>
<dbReference type="Gene3D" id="3.40.50.300">
    <property type="entry name" value="P-loop containing nucleotide triphosphate hydrolases"/>
    <property type="match status" value="1"/>
</dbReference>
<dbReference type="InterPro" id="IPR003959">
    <property type="entry name" value="ATPase_AAA_core"/>
</dbReference>
<dbReference type="PANTHER" id="PTHR23074:SF78">
    <property type="entry name" value="KATANIN P60 ATPASE-CONTAINING SUBUNIT A-LIKE 2"/>
    <property type="match status" value="1"/>
</dbReference>
<dbReference type="EC" id="3.6.4.3" evidence="10"/>
<dbReference type="InterPro" id="IPR027417">
    <property type="entry name" value="P-loop_NTPase"/>
</dbReference>
<sequence length="333" mass="36800">MSNNPESTPGSSLQAIKAQHKAREEDEKIRLKRVKGAIVLVLQFLFDRGYTGALQMLQQESHVSLQQVCPADNIDLLTIITEYEHYFEFRFNRRVKLFRAVEGAQDVLTEPYKGECMAVRCRRTASSGTPQMQSAASVNPDKVNYTTVTELGNAPPSGVQETQRSTGKPPTIARGLALASKSCPSHSPQPSRGNNQKKLAWNANGNIAVEGTRVDVVHDSQGKSLLSDADEDVFFGRALKPLPTFFTGEQQELAMTIQRDILDVNPNVRWSDIAELDQAKLLLKEAVVMPVRYPELFSGIVRPWKGILLFGPPGTGKTLLAKAVATECRTTFF</sequence>
<dbReference type="InterPro" id="IPR050304">
    <property type="entry name" value="MT-severing_AAA_ATPase"/>
</dbReference>
<name>A0A422NGE0_TRYRA</name>
<comment type="caution">
    <text evidence="10">The sequence shown here is derived from an EMBL/GenBank/DDBJ whole genome shotgun (WGS) entry which is preliminary data.</text>
</comment>
<evidence type="ECO:0000256" key="2">
    <source>
        <dbReference type="ARBA" id="ARBA00022490"/>
    </source>
</evidence>
<dbReference type="SUPFAM" id="SSF52540">
    <property type="entry name" value="P-loop containing nucleoside triphosphate hydrolases"/>
    <property type="match status" value="1"/>
</dbReference>
<accession>A0A422NGE0</accession>
<evidence type="ECO:0000256" key="8">
    <source>
        <dbReference type="SAM" id="MobiDB-lite"/>
    </source>
</evidence>
<dbReference type="OrthoDB" id="191529at2759"/>
<dbReference type="GO" id="GO:0016887">
    <property type="term" value="F:ATP hydrolysis activity"/>
    <property type="evidence" value="ECO:0007669"/>
    <property type="project" value="InterPro"/>
</dbReference>
<dbReference type="RefSeq" id="XP_029238140.1">
    <property type="nucleotide sequence ID" value="XM_029381996.1"/>
</dbReference>
<evidence type="ECO:0000313" key="11">
    <source>
        <dbReference type="Proteomes" id="UP000283634"/>
    </source>
</evidence>
<comment type="subcellular location">
    <subcellularLocation>
        <location evidence="1">Cytoplasm</location>
        <location evidence="1">Cytoskeleton</location>
        <location evidence="1">Spindle</location>
    </subcellularLocation>
</comment>
<keyword evidence="4" id="KW-0547">Nucleotide-binding</keyword>
<dbReference type="PROSITE" id="PS50896">
    <property type="entry name" value="LISH"/>
    <property type="match status" value="1"/>
</dbReference>
<dbReference type="InterPro" id="IPR006594">
    <property type="entry name" value="LisH"/>
</dbReference>
<evidence type="ECO:0000313" key="10">
    <source>
        <dbReference type="EMBL" id="RNF04509.1"/>
    </source>
</evidence>
<feature type="domain" description="ATPase AAA-type core" evidence="9">
    <location>
        <begin position="307"/>
        <end position="333"/>
    </location>
</feature>
<evidence type="ECO:0000256" key="3">
    <source>
        <dbReference type="ARBA" id="ARBA00022701"/>
    </source>
</evidence>